<evidence type="ECO:0000313" key="3">
    <source>
        <dbReference type="Proteomes" id="UP000307440"/>
    </source>
</evidence>
<organism evidence="2 3">
    <name type="scientific">Coprinopsis marcescibilis</name>
    <name type="common">Agaric fungus</name>
    <name type="synonym">Psathyrella marcescibilis</name>
    <dbReference type="NCBI Taxonomy" id="230819"/>
    <lineage>
        <taxon>Eukaryota</taxon>
        <taxon>Fungi</taxon>
        <taxon>Dikarya</taxon>
        <taxon>Basidiomycota</taxon>
        <taxon>Agaricomycotina</taxon>
        <taxon>Agaricomycetes</taxon>
        <taxon>Agaricomycetidae</taxon>
        <taxon>Agaricales</taxon>
        <taxon>Agaricineae</taxon>
        <taxon>Psathyrellaceae</taxon>
        <taxon>Coprinopsis</taxon>
    </lineage>
</organism>
<dbReference type="AlphaFoldDB" id="A0A5C3KQJ3"/>
<gene>
    <name evidence="2" type="ORF">FA15DRAFT_657479</name>
</gene>
<keyword evidence="3" id="KW-1185">Reference proteome</keyword>
<evidence type="ECO:0000256" key="1">
    <source>
        <dbReference type="SAM" id="MobiDB-lite"/>
    </source>
</evidence>
<feature type="compositionally biased region" description="Low complexity" evidence="1">
    <location>
        <begin position="10"/>
        <end position="24"/>
    </location>
</feature>
<protein>
    <submittedName>
        <fullName evidence="2">Uncharacterized protein</fullName>
    </submittedName>
</protein>
<feature type="region of interest" description="Disordered" evidence="1">
    <location>
        <begin position="1"/>
        <end position="41"/>
    </location>
</feature>
<accession>A0A5C3KQJ3</accession>
<reference evidence="2 3" key="1">
    <citation type="journal article" date="2019" name="Nat. Ecol. Evol.">
        <title>Megaphylogeny resolves global patterns of mushroom evolution.</title>
        <authorList>
            <person name="Varga T."/>
            <person name="Krizsan K."/>
            <person name="Foldi C."/>
            <person name="Dima B."/>
            <person name="Sanchez-Garcia M."/>
            <person name="Sanchez-Ramirez S."/>
            <person name="Szollosi G.J."/>
            <person name="Szarkandi J.G."/>
            <person name="Papp V."/>
            <person name="Albert L."/>
            <person name="Andreopoulos W."/>
            <person name="Angelini C."/>
            <person name="Antonin V."/>
            <person name="Barry K.W."/>
            <person name="Bougher N.L."/>
            <person name="Buchanan P."/>
            <person name="Buyck B."/>
            <person name="Bense V."/>
            <person name="Catcheside P."/>
            <person name="Chovatia M."/>
            <person name="Cooper J."/>
            <person name="Damon W."/>
            <person name="Desjardin D."/>
            <person name="Finy P."/>
            <person name="Geml J."/>
            <person name="Haridas S."/>
            <person name="Hughes K."/>
            <person name="Justo A."/>
            <person name="Karasinski D."/>
            <person name="Kautmanova I."/>
            <person name="Kiss B."/>
            <person name="Kocsube S."/>
            <person name="Kotiranta H."/>
            <person name="LaButti K.M."/>
            <person name="Lechner B.E."/>
            <person name="Liimatainen K."/>
            <person name="Lipzen A."/>
            <person name="Lukacs Z."/>
            <person name="Mihaltcheva S."/>
            <person name="Morgado L.N."/>
            <person name="Niskanen T."/>
            <person name="Noordeloos M.E."/>
            <person name="Ohm R.A."/>
            <person name="Ortiz-Santana B."/>
            <person name="Ovrebo C."/>
            <person name="Racz N."/>
            <person name="Riley R."/>
            <person name="Savchenko A."/>
            <person name="Shiryaev A."/>
            <person name="Soop K."/>
            <person name="Spirin V."/>
            <person name="Szebenyi C."/>
            <person name="Tomsovsky M."/>
            <person name="Tulloss R.E."/>
            <person name="Uehling J."/>
            <person name="Grigoriev I.V."/>
            <person name="Vagvolgyi C."/>
            <person name="Papp T."/>
            <person name="Martin F.M."/>
            <person name="Miettinen O."/>
            <person name="Hibbett D.S."/>
            <person name="Nagy L.G."/>
        </authorList>
    </citation>
    <scope>NUCLEOTIDE SEQUENCE [LARGE SCALE GENOMIC DNA]</scope>
    <source>
        <strain evidence="2 3">CBS 121175</strain>
    </source>
</reference>
<name>A0A5C3KQJ3_COPMA</name>
<proteinExistence type="predicted"/>
<feature type="compositionally biased region" description="Basic and acidic residues" evidence="1">
    <location>
        <begin position="25"/>
        <end position="38"/>
    </location>
</feature>
<evidence type="ECO:0000313" key="2">
    <source>
        <dbReference type="EMBL" id="TFK22487.1"/>
    </source>
</evidence>
<dbReference type="EMBL" id="ML210239">
    <property type="protein sequence ID" value="TFK22487.1"/>
    <property type="molecule type" value="Genomic_DNA"/>
</dbReference>
<sequence>MSHRARAEKGSGSSSSSIASYGPGRRQDIKFPNCRDPRNQNVSNIIMDEPRGEVDNKSKFSAVFSVACKIGNCILSNLDLHAFFKYTGPNDPMGTPESGTLHSDVDRGNCILQLGGSKRAYIMINGVADLRTCKVAALAKSSPVTTRKMFSRSTGECGSADIHRIDQEHWRSTAALAYKRIDNLSNFKLLSISQFLNETLQYELFEGKFGSSDGD</sequence>
<dbReference type="Proteomes" id="UP000307440">
    <property type="component" value="Unassembled WGS sequence"/>
</dbReference>